<proteinExistence type="predicted"/>
<reference evidence="1" key="1">
    <citation type="submission" date="2019-02" db="EMBL/GenBank/DDBJ databases">
        <authorList>
            <person name="Bachy C."/>
            <person name="Yung C.-M."/>
            <person name="Roux S."/>
            <person name="Sullivan M.B."/>
            <person name="Worden A.Z."/>
        </authorList>
    </citation>
    <scope>NUCLEOTIDE SEQUENCE</scope>
    <source>
        <strain evidence="1">BII-V1</strain>
    </source>
</reference>
<sequence>MTAFVKQCHQLYHIDKKCTITEIHYSKYIEGIGYEDKIDTFDTKTHCEFNYGSGSVRYERFLDTMVVKTIETMRKMVLIALDNALCENRKIHSLIRIMNSIKILDPTFIPPVINKACSWQKKLVKEICMDILPSVIQTSTNQVSLDRLFRTLQLIESDTIY</sequence>
<protein>
    <submittedName>
        <fullName evidence="1">Uncharacterized protein</fullName>
    </submittedName>
</protein>
<dbReference type="EMBL" id="MK522034">
    <property type="protein sequence ID" value="QOR60185.1"/>
    <property type="molecule type" value="Genomic_DNA"/>
</dbReference>
<evidence type="ECO:0000313" key="1">
    <source>
        <dbReference type="EMBL" id="QOR60185.1"/>
    </source>
</evidence>
<accession>A0A7S6SWP7</accession>
<organism evidence="1">
    <name type="scientific">Bathycoccus sp. RCC716 virus 1</name>
    <dbReference type="NCBI Taxonomy" id="2530038"/>
    <lineage>
        <taxon>Viruses</taxon>
        <taxon>Varidnaviria</taxon>
        <taxon>Bamfordvirae</taxon>
        <taxon>Nucleocytoviricota</taxon>
        <taxon>Megaviricetes</taxon>
        <taxon>Algavirales</taxon>
        <taxon>Phycodnaviridae</taxon>
        <taxon>Prasinovirus</taxon>
    </lineage>
</organism>
<name>A0A7S6SWP7_9PHYC</name>